<feature type="region of interest" description="Disordered" evidence="1">
    <location>
        <begin position="1"/>
        <end position="39"/>
    </location>
</feature>
<comment type="caution">
    <text evidence="2">The sequence shown here is derived from an EMBL/GenBank/DDBJ whole genome shotgun (WGS) entry which is preliminary data.</text>
</comment>
<sequence>PGAATEKPSTTSSVHPGEAGPLTCENRTGNVGPNPQRVTGCPSSYQTRYCFGTSWRRGRDVPVVLSVK</sequence>
<dbReference type="Proteomes" id="UP001469553">
    <property type="component" value="Unassembled WGS sequence"/>
</dbReference>
<proteinExistence type="predicted"/>
<accession>A0ABV1A6B5</accession>
<gene>
    <name evidence="2" type="ORF">AMECASPLE_037028</name>
</gene>
<feature type="compositionally biased region" description="Polar residues" evidence="1">
    <location>
        <begin position="25"/>
        <end position="39"/>
    </location>
</feature>
<organism evidence="2 3">
    <name type="scientific">Ameca splendens</name>
    <dbReference type="NCBI Taxonomy" id="208324"/>
    <lineage>
        <taxon>Eukaryota</taxon>
        <taxon>Metazoa</taxon>
        <taxon>Chordata</taxon>
        <taxon>Craniata</taxon>
        <taxon>Vertebrata</taxon>
        <taxon>Euteleostomi</taxon>
        <taxon>Actinopterygii</taxon>
        <taxon>Neopterygii</taxon>
        <taxon>Teleostei</taxon>
        <taxon>Neoteleostei</taxon>
        <taxon>Acanthomorphata</taxon>
        <taxon>Ovalentaria</taxon>
        <taxon>Atherinomorphae</taxon>
        <taxon>Cyprinodontiformes</taxon>
        <taxon>Goodeidae</taxon>
        <taxon>Ameca</taxon>
    </lineage>
</organism>
<protein>
    <submittedName>
        <fullName evidence="2">Uncharacterized protein</fullName>
    </submittedName>
</protein>
<evidence type="ECO:0000256" key="1">
    <source>
        <dbReference type="SAM" id="MobiDB-lite"/>
    </source>
</evidence>
<name>A0ABV1A6B5_9TELE</name>
<evidence type="ECO:0000313" key="3">
    <source>
        <dbReference type="Proteomes" id="UP001469553"/>
    </source>
</evidence>
<evidence type="ECO:0000313" key="2">
    <source>
        <dbReference type="EMBL" id="MEQ2312993.1"/>
    </source>
</evidence>
<feature type="non-terminal residue" evidence="2">
    <location>
        <position position="1"/>
    </location>
</feature>
<dbReference type="EMBL" id="JAHRIP010081319">
    <property type="protein sequence ID" value="MEQ2312993.1"/>
    <property type="molecule type" value="Genomic_DNA"/>
</dbReference>
<keyword evidence="3" id="KW-1185">Reference proteome</keyword>
<reference evidence="2 3" key="1">
    <citation type="submission" date="2021-06" db="EMBL/GenBank/DDBJ databases">
        <authorList>
            <person name="Palmer J.M."/>
        </authorList>
    </citation>
    <scope>NUCLEOTIDE SEQUENCE [LARGE SCALE GENOMIC DNA]</scope>
    <source>
        <strain evidence="2 3">AS_MEX2019</strain>
        <tissue evidence="2">Muscle</tissue>
    </source>
</reference>